<dbReference type="CTD" id="7227"/>
<dbReference type="RefSeq" id="XP_047186111.1">
    <property type="nucleotide sequence ID" value="XM_047330155.1"/>
</dbReference>
<feature type="compositionally biased region" description="Gly residues" evidence="12">
    <location>
        <begin position="910"/>
        <end position="919"/>
    </location>
</feature>
<dbReference type="GeneTree" id="ENSGT00940000157893"/>
<evidence type="ECO:0000256" key="7">
    <source>
        <dbReference type="ARBA" id="ARBA00023125"/>
    </source>
</evidence>
<dbReference type="Gene3D" id="3.30.50.10">
    <property type="entry name" value="Erythroid Transcription Factor GATA-1, subunit A"/>
    <property type="match status" value="1"/>
</dbReference>
<evidence type="ECO:0000256" key="4">
    <source>
        <dbReference type="ARBA" id="ARBA00022771"/>
    </source>
</evidence>
<feature type="compositionally biased region" description="Polar residues" evidence="12">
    <location>
        <begin position="1432"/>
        <end position="1441"/>
    </location>
</feature>
<feature type="compositionally biased region" description="Basic and acidic residues" evidence="12">
    <location>
        <begin position="41"/>
        <end position="66"/>
    </location>
</feature>
<feature type="compositionally biased region" description="Low complexity" evidence="12">
    <location>
        <begin position="576"/>
        <end position="586"/>
    </location>
</feature>
<gene>
    <name evidence="14" type="primary">trps1</name>
</gene>
<keyword evidence="5" id="KW-0862">Zinc</keyword>
<evidence type="ECO:0000256" key="2">
    <source>
        <dbReference type="ARBA" id="ARBA00022723"/>
    </source>
</evidence>
<feature type="compositionally biased region" description="Low complexity" evidence="12">
    <location>
        <begin position="139"/>
        <end position="150"/>
    </location>
</feature>
<feature type="region of interest" description="Disordered" evidence="12">
    <location>
        <begin position="564"/>
        <end position="605"/>
    </location>
</feature>
<dbReference type="PANTHER" id="PTHR47034">
    <property type="entry name" value="ZINC FINGER TRANSCRIPTION FACTOR TRPS1"/>
    <property type="match status" value="1"/>
</dbReference>
<keyword evidence="2" id="KW-0479">Metal-binding</keyword>
<dbReference type="GO" id="GO:0003700">
    <property type="term" value="F:DNA-binding transcription factor activity"/>
    <property type="evidence" value="ECO:0007669"/>
    <property type="project" value="InterPro"/>
</dbReference>
<dbReference type="GO" id="GO:0005634">
    <property type="term" value="C:nucleus"/>
    <property type="evidence" value="ECO:0007669"/>
    <property type="project" value="UniProtKB-SubCell"/>
</dbReference>
<dbReference type="InterPro" id="IPR013088">
    <property type="entry name" value="Znf_NHR/GATA"/>
</dbReference>
<evidence type="ECO:0000259" key="13">
    <source>
        <dbReference type="PROSITE" id="PS50114"/>
    </source>
</evidence>
<evidence type="ECO:0000256" key="12">
    <source>
        <dbReference type="SAM" id="MobiDB-lite"/>
    </source>
</evidence>
<evidence type="ECO:0000256" key="11">
    <source>
        <dbReference type="PROSITE-ProRule" id="PRU00094"/>
    </source>
</evidence>
<keyword evidence="8" id="KW-0804">Transcription</keyword>
<comment type="subcellular location">
    <subcellularLocation>
        <location evidence="1">Nucleus</location>
    </subcellularLocation>
</comment>
<feature type="compositionally biased region" description="Basic and acidic residues" evidence="12">
    <location>
        <begin position="1442"/>
        <end position="1452"/>
    </location>
</feature>
<feature type="compositionally biased region" description="Basic and acidic residues" evidence="12">
    <location>
        <begin position="439"/>
        <end position="464"/>
    </location>
</feature>
<dbReference type="InterPro" id="IPR000679">
    <property type="entry name" value="Znf_GATA"/>
</dbReference>
<dbReference type="PROSITE" id="PS50114">
    <property type="entry name" value="GATA_ZN_FINGER_2"/>
    <property type="match status" value="1"/>
</dbReference>
<feature type="compositionally biased region" description="Gly residues" evidence="12">
    <location>
        <begin position="929"/>
        <end position="944"/>
    </location>
</feature>
<dbReference type="Pfam" id="PF00320">
    <property type="entry name" value="GATA"/>
    <property type="match status" value="1"/>
</dbReference>
<dbReference type="GO" id="GO:0006357">
    <property type="term" value="P:regulation of transcription by RNA polymerase II"/>
    <property type="evidence" value="ECO:0007669"/>
    <property type="project" value="TreeGrafter"/>
</dbReference>
<feature type="compositionally biased region" description="Basic and acidic residues" evidence="12">
    <location>
        <begin position="1461"/>
        <end position="1480"/>
    </location>
</feature>
<feature type="compositionally biased region" description="Polar residues" evidence="12">
    <location>
        <begin position="232"/>
        <end position="241"/>
    </location>
</feature>
<keyword evidence="9" id="KW-0539">Nucleus</keyword>
<feature type="region of interest" description="Disordered" evidence="12">
    <location>
        <begin position="1116"/>
        <end position="1145"/>
    </location>
</feature>
<evidence type="ECO:0000256" key="5">
    <source>
        <dbReference type="ARBA" id="ARBA00022833"/>
    </source>
</evidence>
<feature type="compositionally biased region" description="Polar residues" evidence="12">
    <location>
        <begin position="427"/>
        <end position="436"/>
    </location>
</feature>
<evidence type="ECO:0000256" key="8">
    <source>
        <dbReference type="ARBA" id="ARBA00023163"/>
    </source>
</evidence>
<feature type="compositionally biased region" description="Polar residues" evidence="12">
    <location>
        <begin position="465"/>
        <end position="482"/>
    </location>
</feature>
<dbReference type="GO" id="GO:0008270">
    <property type="term" value="F:zinc ion binding"/>
    <property type="evidence" value="ECO:0007669"/>
    <property type="project" value="UniProtKB-KW"/>
</dbReference>
<feature type="domain" description="GATA-type" evidence="13">
    <location>
        <begin position="958"/>
        <end position="1016"/>
    </location>
</feature>
<reference evidence="14" key="2">
    <citation type="submission" date="2025-08" db="UniProtKB">
        <authorList>
            <consortium name="Ensembl"/>
        </authorList>
    </citation>
    <scope>IDENTIFICATION</scope>
</reference>
<feature type="compositionally biased region" description="Low complexity" evidence="12">
    <location>
        <begin position="1252"/>
        <end position="1262"/>
    </location>
</feature>
<feature type="region of interest" description="Disordered" evidence="12">
    <location>
        <begin position="910"/>
        <end position="953"/>
    </location>
</feature>
<accession>A0A8D2ZYY2</accession>
<evidence type="ECO:0000256" key="1">
    <source>
        <dbReference type="ARBA" id="ARBA00004123"/>
    </source>
</evidence>
<evidence type="ECO:0000313" key="15">
    <source>
        <dbReference type="Proteomes" id="UP000694558"/>
    </source>
</evidence>
<feature type="compositionally biased region" description="Pro residues" evidence="12">
    <location>
        <begin position="1239"/>
        <end position="1251"/>
    </location>
</feature>
<dbReference type="InterPro" id="IPR028440">
    <property type="entry name" value="TRPS1"/>
</dbReference>
<keyword evidence="3" id="KW-0677">Repeat</keyword>
<feature type="region of interest" description="Disordered" evidence="12">
    <location>
        <begin position="229"/>
        <end position="251"/>
    </location>
</feature>
<feature type="compositionally biased region" description="Basic and acidic residues" evidence="12">
    <location>
        <begin position="1290"/>
        <end position="1336"/>
    </location>
</feature>
<feature type="compositionally biased region" description="Polar residues" evidence="12">
    <location>
        <begin position="1024"/>
        <end position="1036"/>
    </location>
</feature>
<reference evidence="14" key="1">
    <citation type="submission" date="2023-05" db="EMBL/GenBank/DDBJ databases">
        <title>High-quality long-read genome of Scophthalmus maximus.</title>
        <authorList>
            <person name="Lien S."/>
            <person name="Martinez P."/>
        </authorList>
    </citation>
    <scope>NUCLEOTIDE SEQUENCE [LARGE SCALE GENOMIC DNA]</scope>
</reference>
<feature type="region of interest" description="Disordered" evidence="12">
    <location>
        <begin position="1277"/>
        <end position="1336"/>
    </location>
</feature>
<protein>
    <recommendedName>
        <fullName evidence="10">Zinc finger transcription factor Trps1</fullName>
    </recommendedName>
</protein>
<evidence type="ECO:0000256" key="6">
    <source>
        <dbReference type="ARBA" id="ARBA00023015"/>
    </source>
</evidence>
<evidence type="ECO:0000256" key="10">
    <source>
        <dbReference type="ARBA" id="ARBA00073694"/>
    </source>
</evidence>
<feature type="region of interest" description="Disordered" evidence="12">
    <location>
        <begin position="1"/>
        <end position="173"/>
    </location>
</feature>
<feature type="region of interest" description="Disordered" evidence="12">
    <location>
        <begin position="424"/>
        <end position="482"/>
    </location>
</feature>
<dbReference type="RefSeq" id="XP_035476457.1">
    <property type="nucleotide sequence ID" value="XM_035620564.2"/>
</dbReference>
<dbReference type="OrthoDB" id="515401at2759"/>
<feature type="compositionally biased region" description="Basic and acidic residues" evidence="12">
    <location>
        <begin position="1037"/>
        <end position="1050"/>
    </location>
</feature>
<dbReference type="PANTHER" id="PTHR47034:SF1">
    <property type="entry name" value="ZINC FINGER TRANSCRIPTION FACTOR TRPS1"/>
    <property type="match status" value="1"/>
</dbReference>
<dbReference type="PROSITE" id="PS00344">
    <property type="entry name" value="GATA_ZN_FINGER_1"/>
    <property type="match status" value="1"/>
</dbReference>
<feature type="region of interest" description="Disordered" evidence="12">
    <location>
        <begin position="1432"/>
        <end position="1513"/>
    </location>
</feature>
<dbReference type="Ensembl" id="ENSSMAT00000009963.2">
    <property type="protein sequence ID" value="ENSSMAP00000009840.1"/>
    <property type="gene ID" value="ENSSMAG00000006061.2"/>
</dbReference>
<dbReference type="SUPFAM" id="SSF57716">
    <property type="entry name" value="Glucocorticoid receptor-like (DNA-binding domain)"/>
    <property type="match status" value="1"/>
</dbReference>
<proteinExistence type="predicted"/>
<feature type="region of interest" description="Disordered" evidence="12">
    <location>
        <begin position="1002"/>
        <end position="1070"/>
    </location>
</feature>
<feature type="compositionally biased region" description="Basic and acidic residues" evidence="12">
    <location>
        <begin position="242"/>
        <end position="251"/>
    </location>
</feature>
<feature type="compositionally biased region" description="Low complexity" evidence="12">
    <location>
        <begin position="77"/>
        <end position="88"/>
    </location>
</feature>
<feature type="compositionally biased region" description="Low complexity" evidence="12">
    <location>
        <begin position="1060"/>
        <end position="1069"/>
    </location>
</feature>
<dbReference type="PROSITE" id="PS00028">
    <property type="entry name" value="ZINC_FINGER_C2H2_1"/>
    <property type="match status" value="1"/>
</dbReference>
<evidence type="ECO:0000256" key="9">
    <source>
        <dbReference type="ARBA" id="ARBA00023242"/>
    </source>
</evidence>
<dbReference type="GeneID" id="118291981"/>
<dbReference type="KEGG" id="smau:118291981"/>
<dbReference type="SMART" id="SM00401">
    <property type="entry name" value="ZnF_GATA"/>
    <property type="match status" value="1"/>
</dbReference>
<dbReference type="RefSeq" id="XP_035476459.1">
    <property type="nucleotide sequence ID" value="XM_035620566.2"/>
</dbReference>
<feature type="compositionally biased region" description="Acidic residues" evidence="12">
    <location>
        <begin position="67"/>
        <end position="76"/>
    </location>
</feature>
<feature type="compositionally biased region" description="Low complexity" evidence="12">
    <location>
        <begin position="160"/>
        <end position="171"/>
    </location>
</feature>
<dbReference type="CDD" id="cd00202">
    <property type="entry name" value="ZnF_GATA"/>
    <property type="match status" value="1"/>
</dbReference>
<feature type="compositionally biased region" description="Basic and acidic residues" evidence="12">
    <location>
        <begin position="128"/>
        <end position="138"/>
    </location>
</feature>
<dbReference type="InterPro" id="IPR013087">
    <property type="entry name" value="Znf_C2H2_type"/>
</dbReference>
<keyword evidence="6" id="KW-0805">Transcription regulation</keyword>
<feature type="compositionally biased region" description="Polar residues" evidence="12">
    <location>
        <begin position="1278"/>
        <end position="1289"/>
    </location>
</feature>
<evidence type="ECO:0000256" key="3">
    <source>
        <dbReference type="ARBA" id="ARBA00022737"/>
    </source>
</evidence>
<feature type="region of interest" description="Disordered" evidence="12">
    <location>
        <begin position="1239"/>
        <end position="1265"/>
    </location>
</feature>
<feature type="compositionally biased region" description="Basic and acidic residues" evidence="12">
    <location>
        <begin position="801"/>
        <end position="811"/>
    </location>
</feature>
<feature type="region of interest" description="Disordered" evidence="12">
    <location>
        <begin position="785"/>
        <end position="811"/>
    </location>
</feature>
<feature type="compositionally biased region" description="Basic and acidic residues" evidence="12">
    <location>
        <begin position="109"/>
        <end position="121"/>
    </location>
</feature>
<dbReference type="FunFam" id="3.30.50.10:FF:000020">
    <property type="entry name" value="Zinc finger transcription factor Trps1"/>
    <property type="match status" value="1"/>
</dbReference>
<keyword evidence="7" id="KW-0238">DNA-binding</keyword>
<dbReference type="GO" id="GO:0000977">
    <property type="term" value="F:RNA polymerase II transcription regulatory region sequence-specific DNA binding"/>
    <property type="evidence" value="ECO:0007669"/>
    <property type="project" value="TreeGrafter"/>
</dbReference>
<feature type="compositionally biased region" description="Basic and acidic residues" evidence="12">
    <location>
        <begin position="785"/>
        <end position="794"/>
    </location>
</feature>
<organism evidence="14 15">
    <name type="scientific">Scophthalmus maximus</name>
    <name type="common">Turbot</name>
    <name type="synonym">Psetta maxima</name>
    <dbReference type="NCBI Taxonomy" id="52904"/>
    <lineage>
        <taxon>Eukaryota</taxon>
        <taxon>Metazoa</taxon>
        <taxon>Chordata</taxon>
        <taxon>Craniata</taxon>
        <taxon>Vertebrata</taxon>
        <taxon>Euteleostomi</taxon>
        <taxon>Actinopterygii</taxon>
        <taxon>Neopterygii</taxon>
        <taxon>Teleostei</taxon>
        <taxon>Neoteleostei</taxon>
        <taxon>Acanthomorphata</taxon>
        <taxon>Carangaria</taxon>
        <taxon>Pleuronectiformes</taxon>
        <taxon>Pleuronectoidei</taxon>
        <taxon>Scophthalmidae</taxon>
        <taxon>Scophthalmus</taxon>
    </lineage>
</organism>
<name>A0A8D2ZYY2_SCOMX</name>
<sequence>MNSREMVRKKNPPIRSVGGEEEEEEEGRRPAGEEEEEGEEEGRVGAEAERINRPSEPESSDRVRGDEEQEEEEGESECVSSSVSPSSVGDRYTNEERGARRGGGGGRSKHGDAALTDRPESQSEPEDGEKGLQGRERVTPPLLSTPHLLPGQEGGEESTTDTPPLSSSPSPKLQDFKCNVCGYGYYGNDPADLVKHFRKYHLGLHNRTRQDAALDTHILALHNMAPQHTPLDIQTGQGQRSQAKESGKTRPDIHNQQHRAVMMNGTYDVQVTLGGTLIGIGRKTSDCQGNTKYFRCKFCNFTYMGSNSIELEQHFLSSHPNKVKTPPSTPLLSTNNLAKHDNQTVGRSQILDGAERVAVRADDDSLVGYSIPVRGPSDSSSWTGEPGRGAVQAYYWCKFCSWSCEWSGGSAKLLEHYEQRHRMSMGGTMSPNNSNPGVLDRERERGGRREGGERDLASKSRKDLSSNPSSTSQGDPNSSDPEAVVTSYNCQLCDFRYSMAHSADVIVVAPLLLHYQHNHSIHRCCIQHCMYCPQGLCQPHKHLGEVSHPFACRKPTCPKCCSKFPQSNKQKDTVGSKPATTSTSPSMTPPNPRGDPGVISGSTFHTSNSAHPVVTQGVTHLCDQCAFATTDIDVLLQHYETCHTLINLKGAAPHVKAEEEVGVDRDGGRGAGGEREYSCTKCHFITEVEEEIFRHYRRVHACCRCRHCDFTAPDSSALLDHFNSVHCHDSSPSLSSLATTSLPASLTPSLTLSANGCSAPSTLAIKEESKGDLRLLYSLAPPEGRLAEGGREEAGGAVKSEGGEEKEREREKGWVLGETRGVGERGGEQAHGLLWVPKERMGPERGSGGGSPSLFPSPLPLSFVSANHEALQQKRGMASPSMVYLGDTKSFLGDTKSFLGDAKLYGGGRPGGGAAGGGEKQSPMAPLQYGGGGSGGGGQEGKGGAAKEESQSLLRRRRGSGVFCANCSTTKTSLWRKNANGGYVCNACGLYQKLHSTPRPLNIIKQNNGEQIIRRRTRKRLNPDSLSSENPTPKQQRISEERMNGEESDRSCASMKNQQPSPRSRSPRSTQAFLANQTLEIHRRMPPLLIPSHTPSSLVMEGNGGIAEGVIASKVEGGKGGGGSERGSPIEKYMRPSKPSSYSPPGSPIEKYQYPLFSLPLPLTLSPDLTPDSDWLRFWTKYKMAATSGVPGNISNLSSPGSLGNNSHYLGAMVTPVQHHQQSYTVPYCASPYSPLPPPPAPPHYPPPPLHPQTSSSSSSSSLENDLPLDLAIRQRDTSAASAHVSTNGAERRKQESPLAERSRENWKGEKKEEERTDEGGNQREEVGKEELEHLTKNVSKSRAMVEVATQDDLTNRCIHCGIYFLDEVMYALHMSCHGDQGPYQCSFCLHVCADRYDFTTHIQRGLHRYTDKTSQQKGNSQDGKSLSVTVMSESGSTTPEGNKDGGDHDEVACESDDATGECHDDRAEEMAGDDARDIETGADAELSIESLDPTNQESGGEAVPDDSSVDNTKTIEVTTVAESKDFEENTESN</sequence>
<dbReference type="PRINTS" id="PR00619">
    <property type="entry name" value="GATAZNFINGER"/>
</dbReference>
<dbReference type="SMART" id="SM00355">
    <property type="entry name" value="ZnF_C2H2"/>
    <property type="match status" value="8"/>
</dbReference>
<dbReference type="RefSeq" id="XP_035476458.1">
    <property type="nucleotide sequence ID" value="XM_035620565.2"/>
</dbReference>
<keyword evidence="4 11" id="KW-0863">Zinc-finger</keyword>
<evidence type="ECO:0000313" key="14">
    <source>
        <dbReference type="Ensembl" id="ENSSMAP00000009840.1"/>
    </source>
</evidence>
<dbReference type="Proteomes" id="UP000694558">
    <property type="component" value="Chromosome 22"/>
</dbReference>